<evidence type="ECO:0000256" key="2">
    <source>
        <dbReference type="ARBA" id="ARBA00016549"/>
    </source>
</evidence>
<gene>
    <name evidence="7" type="ORF">EOE18_16985</name>
</gene>
<dbReference type="RefSeq" id="WP_127711728.1">
    <property type="nucleotide sequence ID" value="NZ_SACO01000019.1"/>
</dbReference>
<name>A0A3S2VB26_9SPHN</name>
<feature type="chain" id="PRO_5018539596" description="Putative 4-hydroxy-4-methyl-2-oxoglutarate aldolase" evidence="6">
    <location>
        <begin position="20"/>
        <end position="248"/>
    </location>
</feature>
<keyword evidence="6" id="KW-0732">Signal</keyword>
<proteinExistence type="predicted"/>
<feature type="binding site" evidence="5">
    <location>
        <position position="149"/>
    </location>
    <ligand>
        <name>Mg(2+)</name>
        <dbReference type="ChEBI" id="CHEBI:18420"/>
    </ligand>
</feature>
<comment type="cofactor">
    <cofactor evidence="5">
        <name>Mg(2+)</name>
        <dbReference type="ChEBI" id="CHEBI:18420"/>
    </cofactor>
</comment>
<dbReference type="AlphaFoldDB" id="A0A3S2VB26"/>
<dbReference type="PANTHER" id="PTHR33254:SF4">
    <property type="entry name" value="4-HYDROXY-4-METHYL-2-OXOGLUTARATE ALDOLASE 3-RELATED"/>
    <property type="match status" value="1"/>
</dbReference>
<dbReference type="PANTHER" id="PTHR33254">
    <property type="entry name" value="4-HYDROXY-4-METHYL-2-OXOGLUTARATE ALDOLASE 3-RELATED"/>
    <property type="match status" value="1"/>
</dbReference>
<dbReference type="EMBL" id="SACO01000019">
    <property type="protein sequence ID" value="RVU03228.1"/>
    <property type="molecule type" value="Genomic_DNA"/>
</dbReference>
<evidence type="ECO:0000313" key="7">
    <source>
        <dbReference type="EMBL" id="RVU03228.1"/>
    </source>
</evidence>
<dbReference type="GO" id="GO:0046872">
    <property type="term" value="F:metal ion binding"/>
    <property type="evidence" value="ECO:0007669"/>
    <property type="project" value="UniProtKB-KW"/>
</dbReference>
<feature type="signal peptide" evidence="6">
    <location>
        <begin position="1"/>
        <end position="19"/>
    </location>
</feature>
<organism evidence="7 8">
    <name type="scientific">Novosphingobium umbonatum</name>
    <dbReference type="NCBI Taxonomy" id="1908524"/>
    <lineage>
        <taxon>Bacteria</taxon>
        <taxon>Pseudomonadati</taxon>
        <taxon>Pseudomonadota</taxon>
        <taxon>Alphaproteobacteria</taxon>
        <taxon>Sphingomonadales</taxon>
        <taxon>Sphingomonadaceae</taxon>
        <taxon>Novosphingobium</taxon>
    </lineage>
</organism>
<dbReference type="InterPro" id="IPR036704">
    <property type="entry name" value="RraA/RraA-like_sf"/>
</dbReference>
<dbReference type="OrthoDB" id="9812532at2"/>
<keyword evidence="5" id="KW-0460">Magnesium</keyword>
<evidence type="ECO:0000256" key="6">
    <source>
        <dbReference type="SAM" id="SignalP"/>
    </source>
</evidence>
<accession>A0A3S2VB26</accession>
<dbReference type="Proteomes" id="UP000282837">
    <property type="component" value="Unassembled WGS sequence"/>
</dbReference>
<dbReference type="SUPFAM" id="SSF89562">
    <property type="entry name" value="RraA-like"/>
    <property type="match status" value="1"/>
</dbReference>
<comment type="caution">
    <text evidence="7">The sequence shown here is derived from an EMBL/GenBank/DDBJ whole genome shotgun (WGS) entry which is preliminary data.</text>
</comment>
<feature type="binding site" evidence="5">
    <location>
        <position position="148"/>
    </location>
    <ligand>
        <name>substrate</name>
    </ligand>
</feature>
<feature type="binding site" evidence="5">
    <location>
        <begin position="126"/>
        <end position="129"/>
    </location>
    <ligand>
        <name>substrate</name>
    </ligand>
</feature>
<evidence type="ECO:0000256" key="3">
    <source>
        <dbReference type="ARBA" id="ARBA00029596"/>
    </source>
</evidence>
<dbReference type="InterPro" id="IPR005493">
    <property type="entry name" value="RraA/RraA-like"/>
</dbReference>
<evidence type="ECO:0000256" key="5">
    <source>
        <dbReference type="PIRSR" id="PIRSR605493-1"/>
    </source>
</evidence>
<comment type="cofactor">
    <cofactor evidence="1">
        <name>a divalent metal cation</name>
        <dbReference type="ChEBI" id="CHEBI:60240"/>
    </cofactor>
</comment>
<reference evidence="7 8" key="1">
    <citation type="submission" date="2019-01" db="EMBL/GenBank/DDBJ databases">
        <authorList>
            <person name="Chen W.-M."/>
        </authorList>
    </citation>
    <scope>NUCLEOTIDE SEQUENCE [LARGE SCALE GENOMIC DNA]</scope>
    <source>
        <strain evidence="7 8">FSY-9</strain>
    </source>
</reference>
<evidence type="ECO:0000256" key="4">
    <source>
        <dbReference type="ARBA" id="ARBA00030169"/>
    </source>
</evidence>
<evidence type="ECO:0000313" key="8">
    <source>
        <dbReference type="Proteomes" id="UP000282837"/>
    </source>
</evidence>
<protein>
    <recommendedName>
        <fullName evidence="2">Putative 4-hydroxy-4-methyl-2-oxoglutarate aldolase</fullName>
    </recommendedName>
    <alternativeName>
        <fullName evidence="3">Regulator of ribonuclease activity homolog</fullName>
    </alternativeName>
    <alternativeName>
        <fullName evidence="4">RraA-like protein</fullName>
    </alternativeName>
</protein>
<sequence>MRRLTLAIALLAAPAWAQAATPETGTYPALTVTPDPLVDEFNRVEASSVADALEQLYGLRNYLPHQFRPNQTAKFTGRALTVYLRREEHKEGSPAQQGMIDAIDAGAPGSVYVMAMDGADDFAGIGALMSTTMKARGFAGAIVDGGVRDTPALAKMQFPVFSRSVVPSTTVNHFRFAGSNIPVTIGGVRIEAGDIIVADMDGVVVVPKAKAAEVLAKARELDNVEHAMYPFIERFRSLKAAVAQYGRL</sequence>
<dbReference type="Gene3D" id="3.50.30.40">
    <property type="entry name" value="Ribonuclease E inhibitor RraA/RraA-like"/>
    <property type="match status" value="1"/>
</dbReference>
<keyword evidence="8" id="KW-1185">Reference proteome</keyword>
<dbReference type="Pfam" id="PF03737">
    <property type="entry name" value="RraA-like"/>
    <property type="match status" value="1"/>
</dbReference>
<keyword evidence="5" id="KW-0479">Metal-binding</keyword>
<dbReference type="CDD" id="cd16841">
    <property type="entry name" value="RraA_family"/>
    <property type="match status" value="1"/>
</dbReference>
<evidence type="ECO:0000256" key="1">
    <source>
        <dbReference type="ARBA" id="ARBA00001968"/>
    </source>
</evidence>